<dbReference type="SUPFAM" id="SSF48452">
    <property type="entry name" value="TPR-like"/>
    <property type="match status" value="1"/>
</dbReference>
<dbReference type="InterPro" id="IPR057985">
    <property type="entry name" value="TPR_PSMD3_N"/>
</dbReference>
<evidence type="ECO:0000313" key="5">
    <source>
        <dbReference type="Proteomes" id="UP000887540"/>
    </source>
</evidence>
<organism evidence="5 6">
    <name type="scientific">Acrobeloides nanus</name>
    <dbReference type="NCBI Taxonomy" id="290746"/>
    <lineage>
        <taxon>Eukaryota</taxon>
        <taxon>Metazoa</taxon>
        <taxon>Ecdysozoa</taxon>
        <taxon>Nematoda</taxon>
        <taxon>Chromadorea</taxon>
        <taxon>Rhabditida</taxon>
        <taxon>Tylenchina</taxon>
        <taxon>Cephalobomorpha</taxon>
        <taxon>Cephaloboidea</taxon>
        <taxon>Cephalobidae</taxon>
        <taxon>Acrobeloides</taxon>
    </lineage>
</organism>
<dbReference type="SUPFAM" id="SSF46785">
    <property type="entry name" value="Winged helix' DNA-binding domain"/>
    <property type="match status" value="1"/>
</dbReference>
<dbReference type="InterPro" id="IPR000717">
    <property type="entry name" value="PCI_dom"/>
</dbReference>
<dbReference type="PANTHER" id="PTHR10758">
    <property type="entry name" value="26S PROTEASOME NON-ATPASE REGULATORY SUBUNIT 3/COP9 SIGNALOSOME COMPLEX SUBUNIT 3"/>
    <property type="match status" value="1"/>
</dbReference>
<sequence>MVEKMEVDQETPKEKGDEKADEKKPEDIQAITYENLREWCAQLERGESHIVGRVLQALTKTRKELTSEILVKLVDSFVVDKTQKDLLTSWLPAPPTTEKREESTTMDVDSKTKGVSGRSPVPTRRKPVSSIAQYPEVELYVHLLVLLYLVDQKQLEQAEVCAKNYISRIDVFDKRSLDPFLAKAFFYYALISERVGNTAELISYLNSRLRLSTLRNQHDTEAVLIISILRAYMILRNYNAAAKLVSKVTFPESAHNNDLARFLYYQGRIKALQLDYPGAARFFNQSLRKAPQDAAIGFKQNAQKWIVVLSLFQGEIPERSLFRMPIYRKTLAPYLELTHAVRLGDIRLFNSVLEKYNDIFKADETQTLIVRLRQNVIRTAIRQISLAYSRIYISDIAKKLQLVESEAAYMVTKAIKEGNIVATIAIDPKAKQPYMQSIETENVYKTTEPQFTFDSRIKNCLDLYNQAIKALRYPSDNRTGETIEEQRERELMELELAKDLEEDDDDF</sequence>
<dbReference type="Gene3D" id="1.25.40.10">
    <property type="entry name" value="Tetratricopeptide repeat domain"/>
    <property type="match status" value="1"/>
</dbReference>
<dbReference type="InterPro" id="IPR011990">
    <property type="entry name" value="TPR-like_helical_dom_sf"/>
</dbReference>
<evidence type="ECO:0000256" key="1">
    <source>
        <dbReference type="ARBA" id="ARBA00007912"/>
    </source>
</evidence>
<dbReference type="SMART" id="SM00088">
    <property type="entry name" value="PINT"/>
    <property type="match status" value="1"/>
</dbReference>
<reference evidence="6" key="1">
    <citation type="submission" date="2022-11" db="UniProtKB">
        <authorList>
            <consortium name="WormBaseParasite"/>
        </authorList>
    </citation>
    <scope>IDENTIFICATION</scope>
</reference>
<evidence type="ECO:0000259" key="4">
    <source>
        <dbReference type="PROSITE" id="PS50250"/>
    </source>
</evidence>
<feature type="compositionally biased region" description="Basic and acidic residues" evidence="3">
    <location>
        <begin position="97"/>
        <end position="112"/>
    </location>
</feature>
<dbReference type="PROSITE" id="PS50250">
    <property type="entry name" value="PCI"/>
    <property type="match status" value="1"/>
</dbReference>
<dbReference type="GO" id="GO:0006511">
    <property type="term" value="P:ubiquitin-dependent protein catabolic process"/>
    <property type="evidence" value="ECO:0007669"/>
    <property type="project" value="TreeGrafter"/>
</dbReference>
<feature type="region of interest" description="Disordered" evidence="3">
    <location>
        <begin position="1"/>
        <end position="27"/>
    </location>
</feature>
<dbReference type="InterPro" id="IPR036390">
    <property type="entry name" value="WH_DNA-bd_sf"/>
</dbReference>
<keyword evidence="5" id="KW-1185">Reference proteome</keyword>
<comment type="similarity">
    <text evidence="1">Belongs to the proteasome subunit S3 family.</text>
</comment>
<dbReference type="Pfam" id="PF01399">
    <property type="entry name" value="PCI"/>
    <property type="match status" value="1"/>
</dbReference>
<dbReference type="GO" id="GO:0042176">
    <property type="term" value="P:regulation of protein catabolic process"/>
    <property type="evidence" value="ECO:0007669"/>
    <property type="project" value="InterPro"/>
</dbReference>
<dbReference type="WBParaSite" id="ACRNAN_scaffold4730.g8482.t1">
    <property type="protein sequence ID" value="ACRNAN_scaffold4730.g8482.t1"/>
    <property type="gene ID" value="ACRNAN_scaffold4730.g8482"/>
</dbReference>
<dbReference type="Pfam" id="PF25573">
    <property type="entry name" value="TPR_PSMD3_N"/>
    <property type="match status" value="1"/>
</dbReference>
<keyword evidence="2" id="KW-0647">Proteasome</keyword>
<dbReference type="Pfam" id="PF08375">
    <property type="entry name" value="Rpn3_C"/>
    <property type="match status" value="1"/>
</dbReference>
<dbReference type="InterPro" id="IPR050756">
    <property type="entry name" value="CSN3"/>
</dbReference>
<dbReference type="SMART" id="SM00753">
    <property type="entry name" value="PAM"/>
    <property type="match status" value="1"/>
</dbReference>
<name>A0A914DZZ0_9BILA</name>
<dbReference type="GO" id="GO:0008541">
    <property type="term" value="C:proteasome regulatory particle, lid subcomplex"/>
    <property type="evidence" value="ECO:0007669"/>
    <property type="project" value="TreeGrafter"/>
</dbReference>
<accession>A0A914DZZ0</accession>
<evidence type="ECO:0000313" key="6">
    <source>
        <dbReference type="WBParaSite" id="ACRNAN_scaffold4730.g8482.t1"/>
    </source>
</evidence>
<feature type="region of interest" description="Disordered" evidence="3">
    <location>
        <begin position="92"/>
        <end position="126"/>
    </location>
</feature>
<dbReference type="GO" id="GO:0030234">
    <property type="term" value="F:enzyme regulator activity"/>
    <property type="evidence" value="ECO:0007669"/>
    <property type="project" value="InterPro"/>
</dbReference>
<evidence type="ECO:0000256" key="3">
    <source>
        <dbReference type="SAM" id="MobiDB-lite"/>
    </source>
</evidence>
<dbReference type="Proteomes" id="UP000887540">
    <property type="component" value="Unplaced"/>
</dbReference>
<dbReference type="InterPro" id="IPR013586">
    <property type="entry name" value="PSMD3_C"/>
</dbReference>
<protein>
    <submittedName>
        <fullName evidence="6">PCI domain-containing protein</fullName>
    </submittedName>
</protein>
<proteinExistence type="inferred from homology"/>
<dbReference type="PANTHER" id="PTHR10758:SF2">
    <property type="entry name" value="26S PROTEASOME NON-ATPASE REGULATORY SUBUNIT 3"/>
    <property type="match status" value="1"/>
</dbReference>
<evidence type="ECO:0000256" key="2">
    <source>
        <dbReference type="ARBA" id="ARBA00022942"/>
    </source>
</evidence>
<feature type="domain" description="PCI" evidence="4">
    <location>
        <begin position="260"/>
        <end position="438"/>
    </location>
</feature>
<dbReference type="AlphaFoldDB" id="A0A914DZZ0"/>